<keyword evidence="3" id="KW-1003">Cell membrane</keyword>
<keyword evidence="2 7" id="KW-0813">Transport</keyword>
<dbReference type="GO" id="GO:0005886">
    <property type="term" value="C:plasma membrane"/>
    <property type="evidence" value="ECO:0007669"/>
    <property type="project" value="UniProtKB-SubCell"/>
</dbReference>
<feature type="transmembrane region" description="Helical" evidence="7">
    <location>
        <begin position="160"/>
        <end position="180"/>
    </location>
</feature>
<dbReference type="EMBL" id="LJIW01000002">
    <property type="protein sequence ID" value="PNG90094.1"/>
    <property type="molecule type" value="Genomic_DNA"/>
</dbReference>
<dbReference type="AlphaFoldDB" id="A0A2J7YQ11"/>
<dbReference type="GO" id="GO:0055085">
    <property type="term" value="P:transmembrane transport"/>
    <property type="evidence" value="ECO:0007669"/>
    <property type="project" value="InterPro"/>
</dbReference>
<gene>
    <name evidence="10" type="ORF">SMF913_25559</name>
</gene>
<evidence type="ECO:0000259" key="9">
    <source>
        <dbReference type="PROSITE" id="PS50928"/>
    </source>
</evidence>
<feature type="domain" description="ABC transmembrane type-1" evidence="9">
    <location>
        <begin position="123"/>
        <end position="333"/>
    </location>
</feature>
<organism evidence="10 11">
    <name type="scientific">Streptomyces malaysiensis</name>
    <dbReference type="NCBI Taxonomy" id="92644"/>
    <lineage>
        <taxon>Bacteria</taxon>
        <taxon>Bacillati</taxon>
        <taxon>Actinomycetota</taxon>
        <taxon>Actinomycetes</taxon>
        <taxon>Kitasatosporales</taxon>
        <taxon>Streptomycetaceae</taxon>
        <taxon>Streptomyces</taxon>
        <taxon>Streptomyces violaceusniger group</taxon>
    </lineage>
</organism>
<protein>
    <recommendedName>
        <fullName evidence="9">ABC transmembrane type-1 domain-containing protein</fullName>
    </recommendedName>
</protein>
<dbReference type="Pfam" id="PF00528">
    <property type="entry name" value="BPD_transp_1"/>
    <property type="match status" value="1"/>
</dbReference>
<dbReference type="CDD" id="cd06261">
    <property type="entry name" value="TM_PBP2"/>
    <property type="match status" value="1"/>
</dbReference>
<evidence type="ECO:0000256" key="3">
    <source>
        <dbReference type="ARBA" id="ARBA00022475"/>
    </source>
</evidence>
<dbReference type="InterPro" id="IPR035906">
    <property type="entry name" value="MetI-like_sf"/>
</dbReference>
<keyword evidence="11" id="KW-1185">Reference proteome</keyword>
<proteinExistence type="inferred from homology"/>
<reference evidence="10 11" key="1">
    <citation type="submission" date="2015-09" db="EMBL/GenBank/DDBJ databases">
        <title>Genome sequence, genome mining and natural product profiling of a biocontrol bacterium Streptomyces malaysiensis F913.</title>
        <authorList>
            <person name="Xu Y."/>
            <person name="Wei J."/>
            <person name="Xie J."/>
            <person name="Li T."/>
            <person name="Zhou Z."/>
        </authorList>
    </citation>
    <scope>NUCLEOTIDE SEQUENCE [LARGE SCALE GENOMIC DNA]</scope>
    <source>
        <strain evidence="10 11">F913</strain>
    </source>
</reference>
<evidence type="ECO:0000256" key="4">
    <source>
        <dbReference type="ARBA" id="ARBA00022692"/>
    </source>
</evidence>
<keyword evidence="5 7" id="KW-1133">Transmembrane helix</keyword>
<accession>A0A2J7YQ11</accession>
<dbReference type="PANTHER" id="PTHR30193">
    <property type="entry name" value="ABC TRANSPORTER PERMEASE PROTEIN"/>
    <property type="match status" value="1"/>
</dbReference>
<feature type="transmembrane region" description="Helical" evidence="7">
    <location>
        <begin position="260"/>
        <end position="280"/>
    </location>
</feature>
<feature type="region of interest" description="Disordered" evidence="8">
    <location>
        <begin position="1"/>
        <end position="53"/>
    </location>
</feature>
<dbReference type="PROSITE" id="PS50928">
    <property type="entry name" value="ABC_TM1"/>
    <property type="match status" value="1"/>
</dbReference>
<comment type="similarity">
    <text evidence="7">Belongs to the binding-protein-dependent transport system permease family.</text>
</comment>
<dbReference type="InterPro" id="IPR051393">
    <property type="entry name" value="ABC_transporter_permease"/>
</dbReference>
<keyword evidence="6 7" id="KW-0472">Membrane</keyword>
<sequence length="340" mass="36751">MTSLRDSRDGTKPAGDPPRGRHPRPSTHQHAPPAAAPERRGPGRRPGTSRLERRLGNSPLGLVLTAPYTAYVLVVFIIPFGVGVWMAFHDYFFTAPGVSVPHPFVGFDNFTEVLGEERTRRAFANLGLFMAINIPLTVVLALTLASALNAATHWRGFFRVAYYVPYVTASVATLAVWLFLFNGSGAVNNVLGPWAPDPSWLANKHLVMPLIAVYVTWKQLGFYVLLYLAALQNVPKELHEAAVTDGAGRWQAFRAVTLPAVRPVTSLVILLSIITAGQIFTEPFLLTGGGPSGASLTPALLVYQRGIEQGEPDAAAAIGLILVTGVLIIATVARRVMERD</sequence>
<evidence type="ECO:0000256" key="6">
    <source>
        <dbReference type="ARBA" id="ARBA00023136"/>
    </source>
</evidence>
<keyword evidence="4 7" id="KW-0812">Transmembrane</keyword>
<dbReference type="SUPFAM" id="SSF161098">
    <property type="entry name" value="MetI-like"/>
    <property type="match status" value="1"/>
</dbReference>
<comment type="subcellular location">
    <subcellularLocation>
        <location evidence="1 7">Cell membrane</location>
        <topology evidence="1 7">Multi-pass membrane protein</topology>
    </subcellularLocation>
</comment>
<evidence type="ECO:0000313" key="11">
    <source>
        <dbReference type="Proteomes" id="UP000236520"/>
    </source>
</evidence>
<evidence type="ECO:0000256" key="1">
    <source>
        <dbReference type="ARBA" id="ARBA00004651"/>
    </source>
</evidence>
<dbReference type="Proteomes" id="UP000236520">
    <property type="component" value="Unassembled WGS sequence"/>
</dbReference>
<feature type="transmembrane region" description="Helical" evidence="7">
    <location>
        <begin position="314"/>
        <end position="333"/>
    </location>
</feature>
<dbReference type="RefSeq" id="WP_102935985.1">
    <property type="nucleotide sequence ID" value="NZ_JAJGMX010000015.1"/>
</dbReference>
<dbReference type="InterPro" id="IPR000515">
    <property type="entry name" value="MetI-like"/>
</dbReference>
<dbReference type="PANTHER" id="PTHR30193:SF41">
    <property type="entry name" value="DIACETYLCHITOBIOSE UPTAKE SYSTEM PERMEASE PROTEIN NGCF"/>
    <property type="match status" value="1"/>
</dbReference>
<feature type="transmembrane region" description="Helical" evidence="7">
    <location>
        <begin position="60"/>
        <end position="88"/>
    </location>
</feature>
<feature type="transmembrane region" description="Helical" evidence="7">
    <location>
        <begin position="126"/>
        <end position="148"/>
    </location>
</feature>
<evidence type="ECO:0000256" key="8">
    <source>
        <dbReference type="SAM" id="MobiDB-lite"/>
    </source>
</evidence>
<feature type="compositionally biased region" description="Basic and acidic residues" evidence="8">
    <location>
        <begin position="1"/>
        <end position="11"/>
    </location>
</feature>
<evidence type="ECO:0000256" key="5">
    <source>
        <dbReference type="ARBA" id="ARBA00022989"/>
    </source>
</evidence>
<name>A0A2J7YQ11_STRMQ</name>
<evidence type="ECO:0000256" key="7">
    <source>
        <dbReference type="RuleBase" id="RU363032"/>
    </source>
</evidence>
<evidence type="ECO:0000313" key="10">
    <source>
        <dbReference type="EMBL" id="PNG90094.1"/>
    </source>
</evidence>
<feature type="transmembrane region" description="Helical" evidence="7">
    <location>
        <begin position="206"/>
        <end position="229"/>
    </location>
</feature>
<comment type="caution">
    <text evidence="10">The sequence shown here is derived from an EMBL/GenBank/DDBJ whole genome shotgun (WGS) entry which is preliminary data.</text>
</comment>
<evidence type="ECO:0000256" key="2">
    <source>
        <dbReference type="ARBA" id="ARBA00022448"/>
    </source>
</evidence>
<dbReference type="Gene3D" id="1.10.3720.10">
    <property type="entry name" value="MetI-like"/>
    <property type="match status" value="1"/>
</dbReference>